<dbReference type="EMBL" id="VSSQ01127776">
    <property type="protein sequence ID" value="MPN56893.1"/>
    <property type="molecule type" value="Genomic_DNA"/>
</dbReference>
<protein>
    <submittedName>
        <fullName evidence="1">Uncharacterized protein</fullName>
    </submittedName>
</protein>
<proteinExistence type="predicted"/>
<reference evidence="1" key="1">
    <citation type="submission" date="2019-08" db="EMBL/GenBank/DDBJ databases">
        <authorList>
            <person name="Kucharzyk K."/>
            <person name="Murdoch R.W."/>
            <person name="Higgins S."/>
            <person name="Loffler F."/>
        </authorList>
    </citation>
    <scope>NUCLEOTIDE SEQUENCE</scope>
</reference>
<dbReference type="AlphaFoldDB" id="A0A645JBI1"/>
<evidence type="ECO:0000313" key="1">
    <source>
        <dbReference type="EMBL" id="MPN56893.1"/>
    </source>
</evidence>
<accession>A0A645JBI1</accession>
<organism evidence="1">
    <name type="scientific">bioreactor metagenome</name>
    <dbReference type="NCBI Taxonomy" id="1076179"/>
    <lineage>
        <taxon>unclassified sequences</taxon>
        <taxon>metagenomes</taxon>
        <taxon>ecological metagenomes</taxon>
    </lineage>
</organism>
<sequence>MVAMQVGQEHDIDLCGIVACGLEVVGNEAERGAKGLGGACVDQHQLGAGIDQVGIDCRLDGRAGGEVLGQQALDVTLAGVAQQLGVEIQVAVIERGDLEVPDHHAVKARCLSLDLGGFGKRGGRCQ</sequence>
<gene>
    <name evidence="1" type="ORF">SDC9_204586</name>
</gene>
<name>A0A645JBI1_9ZZZZ</name>
<comment type="caution">
    <text evidence="1">The sequence shown here is derived from an EMBL/GenBank/DDBJ whole genome shotgun (WGS) entry which is preliminary data.</text>
</comment>